<proteinExistence type="predicted"/>
<name>A0ABM6RW58_9FIRM</name>
<dbReference type="InterPro" id="IPR036873">
    <property type="entry name" value="Rhodanese-like_dom_sf"/>
</dbReference>
<dbReference type="Proteomes" id="UP000325292">
    <property type="component" value="Chromosome"/>
</dbReference>
<feature type="domain" description="Rhodanese" evidence="1">
    <location>
        <begin position="12"/>
        <end position="96"/>
    </location>
</feature>
<reference evidence="2 3" key="1">
    <citation type="journal article" date="2019" name="Sci. Rep.">
        <title>Sulfobacillus thermotolerans: new insights into resistance and metabolic capacities of acidophilic chemolithotrophs.</title>
        <authorList>
            <person name="Panyushkina A.E."/>
            <person name="Babenko V.V."/>
            <person name="Nikitina A.S."/>
            <person name="Selezneva O.V."/>
            <person name="Tsaplina I.A."/>
            <person name="Letarova M.A."/>
            <person name="Kostryukova E.S."/>
            <person name="Letarov A.V."/>
        </authorList>
    </citation>
    <scope>NUCLEOTIDE SEQUENCE [LARGE SCALE GENOMIC DNA]</scope>
    <source>
        <strain evidence="2 3">Kr1</strain>
    </source>
</reference>
<keyword evidence="3" id="KW-1185">Reference proteome</keyword>
<evidence type="ECO:0000313" key="3">
    <source>
        <dbReference type="Proteomes" id="UP000325292"/>
    </source>
</evidence>
<dbReference type="EMBL" id="CP019454">
    <property type="protein sequence ID" value="AUW95583.1"/>
    <property type="molecule type" value="Genomic_DNA"/>
</dbReference>
<dbReference type="InterPro" id="IPR001763">
    <property type="entry name" value="Rhodanese-like_dom"/>
</dbReference>
<sequence length="96" mass="10770">MTPSEVLELLAQGEKIVILDVRMQHEYRQGHIKGAQLIPLSELPKRTHELRNNATIVTVCHTGRRSAQAARLLRAQGFVARNMVGGMTKWTGRVVK</sequence>
<dbReference type="SMART" id="SM00450">
    <property type="entry name" value="RHOD"/>
    <property type="match status" value="1"/>
</dbReference>
<evidence type="ECO:0000313" key="2">
    <source>
        <dbReference type="EMBL" id="AUW95583.1"/>
    </source>
</evidence>
<evidence type="ECO:0000259" key="1">
    <source>
        <dbReference type="PROSITE" id="PS50206"/>
    </source>
</evidence>
<dbReference type="PANTHER" id="PTHR43031">
    <property type="entry name" value="FAD-DEPENDENT OXIDOREDUCTASE"/>
    <property type="match status" value="1"/>
</dbReference>
<organism evidence="2 3">
    <name type="scientific">Sulfobacillus thermotolerans</name>
    <dbReference type="NCBI Taxonomy" id="338644"/>
    <lineage>
        <taxon>Bacteria</taxon>
        <taxon>Bacillati</taxon>
        <taxon>Bacillota</taxon>
        <taxon>Clostridia</taxon>
        <taxon>Eubacteriales</taxon>
        <taxon>Clostridiales Family XVII. Incertae Sedis</taxon>
        <taxon>Sulfobacillus</taxon>
    </lineage>
</organism>
<dbReference type="Gene3D" id="3.40.250.10">
    <property type="entry name" value="Rhodanese-like domain"/>
    <property type="match status" value="1"/>
</dbReference>
<gene>
    <name evidence="2" type="ORF">BXT84_12560</name>
</gene>
<dbReference type="Pfam" id="PF00581">
    <property type="entry name" value="Rhodanese"/>
    <property type="match status" value="1"/>
</dbReference>
<accession>A0ABM6RW58</accession>
<dbReference type="InterPro" id="IPR050229">
    <property type="entry name" value="GlpE_sulfurtransferase"/>
</dbReference>
<dbReference type="PROSITE" id="PS50206">
    <property type="entry name" value="RHODANESE_3"/>
    <property type="match status" value="1"/>
</dbReference>
<dbReference type="CDD" id="cd00158">
    <property type="entry name" value="RHOD"/>
    <property type="match status" value="1"/>
</dbReference>
<dbReference type="SUPFAM" id="SSF52821">
    <property type="entry name" value="Rhodanese/Cell cycle control phosphatase"/>
    <property type="match status" value="1"/>
</dbReference>
<dbReference type="PANTHER" id="PTHR43031:SF1">
    <property type="entry name" value="PYRIDINE NUCLEOTIDE-DISULPHIDE OXIDOREDUCTASE"/>
    <property type="match status" value="1"/>
</dbReference>
<protein>
    <recommendedName>
        <fullName evidence="1">Rhodanese domain-containing protein</fullName>
    </recommendedName>
</protein>